<keyword evidence="1" id="KW-1133">Transmembrane helix</keyword>
<protein>
    <submittedName>
        <fullName evidence="2">Uncharacterized protein</fullName>
    </submittedName>
</protein>
<feature type="transmembrane region" description="Helical" evidence="1">
    <location>
        <begin position="6"/>
        <end position="29"/>
    </location>
</feature>
<reference evidence="2 3" key="1">
    <citation type="submission" date="2018-02" db="EMBL/GenBank/DDBJ databases">
        <title>Discovery of a pederin family compound in a non-symbiotic bloom-forming cyanobacterium.</title>
        <authorList>
            <person name="Kust A."/>
            <person name="Mares J."/>
            <person name="Jokela J."/>
            <person name="Urajova P."/>
            <person name="Hajek J."/>
            <person name="Saurav K."/>
            <person name="Voracova K."/>
            <person name="Fewer D.P."/>
            <person name="Haapaniemi E."/>
            <person name="Permi P."/>
            <person name="Rehakova K."/>
            <person name="Sivonen K."/>
            <person name="Hrouzek P."/>
        </authorList>
    </citation>
    <scope>NUCLEOTIDE SEQUENCE [LARGE SCALE GENOMIC DNA]</scope>
    <source>
        <strain evidence="2 3">CHARLIE-1</strain>
    </source>
</reference>
<accession>A0A2S6CWF9</accession>
<organism evidence="2 3">
    <name type="scientific">Cuspidothrix issatschenkoi CHARLIE-1</name>
    <dbReference type="NCBI Taxonomy" id="2052836"/>
    <lineage>
        <taxon>Bacteria</taxon>
        <taxon>Bacillati</taxon>
        <taxon>Cyanobacteriota</taxon>
        <taxon>Cyanophyceae</taxon>
        <taxon>Nostocales</taxon>
        <taxon>Aphanizomenonaceae</taxon>
        <taxon>Cuspidothrix</taxon>
    </lineage>
</organism>
<sequence length="61" mass="6877">MESITVYILLHIRINIEYAMLLMILVCILQIEVRNVGLIPIANTTKEKFAHGLLVLGRKSG</sequence>
<evidence type="ECO:0000313" key="2">
    <source>
        <dbReference type="EMBL" id="PPJ64031.1"/>
    </source>
</evidence>
<keyword evidence="3" id="KW-1185">Reference proteome</keyword>
<comment type="caution">
    <text evidence="2">The sequence shown here is derived from an EMBL/GenBank/DDBJ whole genome shotgun (WGS) entry which is preliminary data.</text>
</comment>
<dbReference type="EMBL" id="PGEM01000039">
    <property type="protein sequence ID" value="PPJ64031.1"/>
    <property type="molecule type" value="Genomic_DNA"/>
</dbReference>
<dbReference type="AlphaFoldDB" id="A0A2S6CWF9"/>
<evidence type="ECO:0000313" key="3">
    <source>
        <dbReference type="Proteomes" id="UP000239589"/>
    </source>
</evidence>
<gene>
    <name evidence="2" type="ORF">CUN59_07000</name>
</gene>
<name>A0A2S6CWF9_9CYAN</name>
<proteinExistence type="predicted"/>
<dbReference type="Proteomes" id="UP000239589">
    <property type="component" value="Unassembled WGS sequence"/>
</dbReference>
<keyword evidence="1" id="KW-0812">Transmembrane</keyword>
<keyword evidence="1" id="KW-0472">Membrane</keyword>
<evidence type="ECO:0000256" key="1">
    <source>
        <dbReference type="SAM" id="Phobius"/>
    </source>
</evidence>